<sequence length="378" mass="43051">MQTTFHDLAHFRHRGLNPDYFFVESHLVEVRERFFELASTLQKDARSVLTLALPERVLLPEVKTDTPLSMFIEELYENTSGVVIGESHSALASKRFILDNMEHLARQNVRTLYMEHLLTDLHQADLDRFAETGLMSKRLLHDLKRMDKTFRTDPTGVYSFERLVVQAKRHGIEIRAIDCAASYFIRHLPNQSSTTRQQVFSYFASRTIRKHQEVMGAHKWIALAGETHVNTFKNSVPGIAELEQGIGVRVMDVAHGKSRGIMIDPGEQVPAGVGHEAVLVKNDFLVEVELPKRPQLAAPASAGLHSPGMFLLDESDPLRPTIVHRSRDRTLKHTPIRFNTAGKVYVERESWQRVHRQPFDNVQALIDALVEMNLNQVS</sequence>
<evidence type="ECO:0000313" key="2">
    <source>
        <dbReference type="Proteomes" id="UP000182332"/>
    </source>
</evidence>
<organism evidence="1 2">
    <name type="scientific">Pseudomonas graminis</name>
    <dbReference type="NCBI Taxonomy" id="158627"/>
    <lineage>
        <taxon>Bacteria</taxon>
        <taxon>Pseudomonadati</taxon>
        <taxon>Pseudomonadota</taxon>
        <taxon>Gammaproteobacteria</taxon>
        <taxon>Pseudomonadales</taxon>
        <taxon>Pseudomonadaceae</taxon>
        <taxon>Pseudomonas</taxon>
    </lineage>
</organism>
<protein>
    <submittedName>
        <fullName evidence="1">C-terminal region of Pasteurella multocida toxin residues 569-1285</fullName>
    </submittedName>
</protein>
<dbReference type="EMBL" id="FOHW01000032">
    <property type="protein sequence ID" value="SET91034.1"/>
    <property type="molecule type" value="Genomic_DNA"/>
</dbReference>
<name>A0A1I0I3I0_9PSED</name>
<evidence type="ECO:0000313" key="1">
    <source>
        <dbReference type="EMBL" id="SET91034.1"/>
    </source>
</evidence>
<proteinExistence type="predicted"/>
<dbReference type="RefSeq" id="WP_074892196.1">
    <property type="nucleotide sequence ID" value="NZ_FOHW01000032.1"/>
</dbReference>
<dbReference type="SUPFAM" id="SSF159501">
    <property type="entry name" value="EreA/ChaN-like"/>
    <property type="match status" value="1"/>
</dbReference>
<dbReference type="AlphaFoldDB" id="A0A1I0I3I0"/>
<dbReference type="OrthoDB" id="5653126at2"/>
<dbReference type="Gene3D" id="3.40.50.11550">
    <property type="match status" value="1"/>
</dbReference>
<accession>A0A1I0I3I0</accession>
<reference evidence="1 2" key="1">
    <citation type="submission" date="2016-10" db="EMBL/GenBank/DDBJ databases">
        <authorList>
            <person name="de Groot N.N."/>
        </authorList>
    </citation>
    <scope>NUCLEOTIDE SEQUENCE [LARGE SCALE GENOMIC DNA]</scope>
    <source>
        <strain evidence="1 2">DSM 11363</strain>
    </source>
</reference>
<gene>
    <name evidence="1" type="ORF">SAMN05216197_13224</name>
</gene>
<dbReference type="CDD" id="cd14729">
    <property type="entry name" value="RtxA-like"/>
    <property type="match status" value="1"/>
</dbReference>
<dbReference type="Proteomes" id="UP000182332">
    <property type="component" value="Unassembled WGS sequence"/>
</dbReference>